<keyword evidence="1" id="KW-1133">Transmembrane helix</keyword>
<gene>
    <name evidence="2" type="ORF">CNY62_00790</name>
</gene>
<feature type="transmembrane region" description="Helical" evidence="1">
    <location>
        <begin position="429"/>
        <end position="452"/>
    </location>
</feature>
<feature type="transmembrane region" description="Helical" evidence="1">
    <location>
        <begin position="68"/>
        <end position="86"/>
    </location>
</feature>
<dbReference type="KEGG" id="bths:CNY62_00790"/>
<dbReference type="OrthoDB" id="138672at2"/>
<dbReference type="EMBL" id="CP023483">
    <property type="protein sequence ID" value="ATF25030.1"/>
    <property type="molecule type" value="Genomic_DNA"/>
</dbReference>
<protein>
    <submittedName>
        <fullName evidence="2">Permease</fullName>
    </submittedName>
</protein>
<reference evidence="2 3" key="1">
    <citation type="submission" date="2017-09" db="EMBL/GenBank/DDBJ databases">
        <title>Complete Genome Sequences of Two Strains of the Meat Spoilage Bacterium Brochothrix thermosphacta Isolated from Ground Chicken.</title>
        <authorList>
            <person name="Paoli G.C."/>
            <person name="Wijey C."/>
            <person name="Chen C.-Y."/>
            <person name="Nguyen L."/>
            <person name="Yan X."/>
            <person name="Irwin P.L."/>
        </authorList>
    </citation>
    <scope>NUCLEOTIDE SEQUENCE [LARGE SCALE GENOMIC DNA]</scope>
    <source>
        <strain evidence="2 3">BI</strain>
    </source>
</reference>
<feature type="transmembrane region" description="Helical" evidence="1">
    <location>
        <begin position="146"/>
        <end position="174"/>
    </location>
</feature>
<dbReference type="RefSeq" id="WP_069126112.1">
    <property type="nucleotide sequence ID" value="NZ_CP023483.1"/>
</dbReference>
<keyword evidence="1" id="KW-0812">Transmembrane</keyword>
<dbReference type="AlphaFoldDB" id="A0A1D2LS73"/>
<feature type="transmembrane region" description="Helical" evidence="1">
    <location>
        <begin position="473"/>
        <end position="495"/>
    </location>
</feature>
<name>A0A1D2LS73_BROTH</name>
<keyword evidence="3" id="KW-1185">Reference proteome</keyword>
<accession>A0A1D2LS73</accession>
<keyword evidence="1" id="KW-0472">Membrane</keyword>
<feature type="transmembrane region" description="Helical" evidence="1">
    <location>
        <begin position="403"/>
        <end position="423"/>
    </location>
</feature>
<evidence type="ECO:0000313" key="3">
    <source>
        <dbReference type="Proteomes" id="UP000243591"/>
    </source>
</evidence>
<feature type="transmembrane region" description="Helical" evidence="1">
    <location>
        <begin position="35"/>
        <end position="62"/>
    </location>
</feature>
<feature type="transmembrane region" description="Helical" evidence="1">
    <location>
        <begin position="186"/>
        <end position="209"/>
    </location>
</feature>
<evidence type="ECO:0000313" key="2">
    <source>
        <dbReference type="EMBL" id="ATF25030.1"/>
    </source>
</evidence>
<evidence type="ECO:0000256" key="1">
    <source>
        <dbReference type="SAM" id="Phobius"/>
    </source>
</evidence>
<organism evidence="2 3">
    <name type="scientific">Brochothrix thermosphacta</name>
    <name type="common">Microbacterium thermosphactum</name>
    <dbReference type="NCBI Taxonomy" id="2756"/>
    <lineage>
        <taxon>Bacteria</taxon>
        <taxon>Bacillati</taxon>
        <taxon>Bacillota</taxon>
        <taxon>Bacilli</taxon>
        <taxon>Bacillales</taxon>
        <taxon>Listeriaceae</taxon>
        <taxon>Brochothrix</taxon>
    </lineage>
</organism>
<sequence>MDKNIWLLLRVRFISQQRLNIFKVAGHKKEKSKRLIYLICLAIIALMASFYSGAIAYGLGYLNMTQLIPLYAFLIASLLSFFFTVFKANGELFGFFDYDTLMSLPIKTTTIIASRFMYLYIWNTLLSLLIMLPAGVIYAVFSNPNRLFYCFWIIAMFTVTLIPTTIATIIGAVITAIASRTKHASLISTVLMIMLLISILAASLFAGGFNQSFDINQLNDLSRIFINESFKIYPIAELYHNGIVEEKWLHFISFIAISIVWYLLFVKVLSFKYKSLNTRISSTYNKSNYEVNRLNSGNVLTALYSKELKRFLSSTIYVTNMVVGLVMSVIMSVAVVIVGSERLAIMVGLPELVVFLPKLAPFILAAMIGMSNTSSVSLSLEGKNLWLLKSLPLCLRDIYLSKILVNLTLTVPVALISGSLFIIGIKATLYQGLMMLVIPLIFAIFSATWGLFINYQFANYDWESETQVVKQSMSAVIGMLGSLLITVILGSVPVFLNDSGYAIYTTSIVVLLLGASHIMFKLLLKKRL</sequence>
<feature type="transmembrane region" description="Helical" evidence="1">
    <location>
        <begin position="248"/>
        <end position="269"/>
    </location>
</feature>
<feature type="transmembrane region" description="Helical" evidence="1">
    <location>
        <begin position="316"/>
        <end position="339"/>
    </location>
</feature>
<dbReference type="Proteomes" id="UP000243591">
    <property type="component" value="Chromosome"/>
</dbReference>
<proteinExistence type="predicted"/>
<feature type="transmembrane region" description="Helical" evidence="1">
    <location>
        <begin position="117"/>
        <end position="140"/>
    </location>
</feature>
<feature type="transmembrane region" description="Helical" evidence="1">
    <location>
        <begin position="501"/>
        <end position="524"/>
    </location>
</feature>
<dbReference type="STRING" id="2756.BFR44_02560"/>